<dbReference type="Gene3D" id="2.160.20.10">
    <property type="entry name" value="Single-stranded right-handed beta-helix, Pectin lyase-like"/>
    <property type="match status" value="1"/>
</dbReference>
<protein>
    <recommendedName>
        <fullName evidence="4">Parallel beta helix pectate lyase-like protein</fullName>
    </recommendedName>
</protein>
<reference evidence="2 3" key="1">
    <citation type="submission" date="2018-03" db="EMBL/GenBank/DDBJ databases">
        <title>Genomic Encyclopedia of Archaeal and Bacterial Type Strains, Phase II (KMG-II): from individual species to whole genera.</title>
        <authorList>
            <person name="Goeker M."/>
        </authorList>
    </citation>
    <scope>NUCLEOTIDE SEQUENCE [LARGE SCALE GENOMIC DNA]</scope>
    <source>
        <strain evidence="2 3">DSM 100346</strain>
    </source>
</reference>
<dbReference type="SMART" id="SM00710">
    <property type="entry name" value="PbH1"/>
    <property type="match status" value="4"/>
</dbReference>
<evidence type="ECO:0000313" key="3">
    <source>
        <dbReference type="Proteomes" id="UP000245880"/>
    </source>
</evidence>
<accession>A0A316ASU5</accession>
<dbReference type="InterPro" id="IPR006626">
    <property type="entry name" value="PbH1"/>
</dbReference>
<keyword evidence="1" id="KW-0732">Signal</keyword>
<proteinExistence type="predicted"/>
<dbReference type="RefSeq" id="WP_109672580.1">
    <property type="nucleotide sequence ID" value="NZ_QGDT01000001.1"/>
</dbReference>
<dbReference type="EMBL" id="QGDT01000001">
    <property type="protein sequence ID" value="PWJ60389.1"/>
    <property type="molecule type" value="Genomic_DNA"/>
</dbReference>
<evidence type="ECO:0000313" key="2">
    <source>
        <dbReference type="EMBL" id="PWJ60389.1"/>
    </source>
</evidence>
<name>A0A316ASU5_9BACT</name>
<dbReference type="AlphaFoldDB" id="A0A316ASU5"/>
<dbReference type="InterPro" id="IPR011050">
    <property type="entry name" value="Pectin_lyase_fold/virulence"/>
</dbReference>
<dbReference type="OrthoDB" id="1433444at2"/>
<gene>
    <name evidence="2" type="ORF">CLV98_101573</name>
</gene>
<feature type="signal peptide" evidence="1">
    <location>
        <begin position="1"/>
        <end position="18"/>
    </location>
</feature>
<evidence type="ECO:0008006" key="4">
    <source>
        <dbReference type="Google" id="ProtNLM"/>
    </source>
</evidence>
<comment type="caution">
    <text evidence="2">The sequence shown here is derived from an EMBL/GenBank/DDBJ whole genome shotgun (WGS) entry which is preliminary data.</text>
</comment>
<dbReference type="SUPFAM" id="SSF51126">
    <property type="entry name" value="Pectin lyase-like"/>
    <property type="match status" value="1"/>
</dbReference>
<organism evidence="2 3">
    <name type="scientific">Dyadobacter jejuensis</name>
    <dbReference type="NCBI Taxonomy" id="1082580"/>
    <lineage>
        <taxon>Bacteria</taxon>
        <taxon>Pseudomonadati</taxon>
        <taxon>Bacteroidota</taxon>
        <taxon>Cytophagia</taxon>
        <taxon>Cytophagales</taxon>
        <taxon>Spirosomataceae</taxon>
        <taxon>Dyadobacter</taxon>
    </lineage>
</organism>
<dbReference type="InterPro" id="IPR012334">
    <property type="entry name" value="Pectin_lyas_fold"/>
</dbReference>
<feature type="chain" id="PRO_5016288804" description="Parallel beta helix pectate lyase-like protein" evidence="1">
    <location>
        <begin position="19"/>
        <end position="649"/>
    </location>
</feature>
<evidence type="ECO:0000256" key="1">
    <source>
        <dbReference type="SAM" id="SignalP"/>
    </source>
</evidence>
<dbReference type="Proteomes" id="UP000245880">
    <property type="component" value="Unassembled WGS sequence"/>
</dbReference>
<keyword evidence="3" id="KW-1185">Reference proteome</keyword>
<sequence>MMKLIPLLLVLLTSTVFAQINRFDKISGPESQARLSISKLRQDYQDDKHTPILQEVLTNLADLAARKVPFLNLNELRKGMADTASVVYINQGLRSGTFRFDPADRESEDDGSMVIVAGERRYKREDLGYLRPEWFGADPNDEQDDALAIQQMFNKATAKGLSVRFSNGIYYVGKTVSFKLVSGAPKYYNKLNIEGEGVGRTRIYGFPGFRGDMFEVNSQDKVTLGKDNYISIRNIEFRGLECSRILYFPQVTSIKLYDNMFMGGTDAGVQFGVKGGTAAYSVYLKNNYHHGGTYTGGHNNALLRLISARFFVIEGMETDGGRYGIEMIGASDNNIIANSKIEGSKKAAVYIDGNGGGKNMIYSNTFNPYVGHEPNAQFNGQIHAIEIVSNGGSNSYNKIFGNNLFVESSASLPMSAVLSQIKGNFRTAAGGFSVRGQQSGAVGQLNGYNKVSNEIVVYLKEGIFIEGEEIIQEGTKASARLKTIRPSVSYAIKMTGAGGNNMVSNNITRLFSDYGIYSTSNNNIISGNAIECLNGVYSKNNIIVSNNNIYSPGGIAINNMAGEMVALGNRVIAGEQRGVEDYYLKNKGGVLNGDLEILGTASFSKGIKSKGAINIADLPVYKDNTEALKSNQSKGTVYRTPLGDLKIVY</sequence>